<dbReference type="Gene3D" id="6.10.340.10">
    <property type="match status" value="1"/>
</dbReference>
<dbReference type="InterPro" id="IPR006674">
    <property type="entry name" value="HD_domain"/>
</dbReference>
<evidence type="ECO:0000313" key="9">
    <source>
        <dbReference type="Proteomes" id="UP000030528"/>
    </source>
</evidence>
<dbReference type="SUPFAM" id="SSF109604">
    <property type="entry name" value="HD-domain/PDEase-like"/>
    <property type="match status" value="1"/>
</dbReference>
<evidence type="ECO:0000256" key="4">
    <source>
        <dbReference type="SAM" id="Phobius"/>
    </source>
</evidence>
<accession>A0A0A5GLK1</accession>
<feature type="transmembrane region" description="Helical" evidence="4">
    <location>
        <begin position="42"/>
        <end position="65"/>
    </location>
</feature>
<comment type="caution">
    <text evidence="8">The sequence shown here is derived from an EMBL/GenBank/DDBJ whole genome shotgun (WGS) entry which is preliminary data.</text>
</comment>
<keyword evidence="9" id="KW-1185">Reference proteome</keyword>
<dbReference type="Gene3D" id="1.10.3210.10">
    <property type="entry name" value="Hypothetical protein af1432"/>
    <property type="match status" value="1"/>
</dbReference>
<feature type="transmembrane region" description="Helical" evidence="4">
    <location>
        <begin position="12"/>
        <end position="36"/>
    </location>
</feature>
<dbReference type="AlphaFoldDB" id="A0A0A5GLK1"/>
<name>A0A0A5GLK1_9BACI</name>
<comment type="subcellular location">
    <subcellularLocation>
        <location evidence="1">Cell membrane</location>
    </subcellularLocation>
</comment>
<gene>
    <name evidence="8" type="ORF">N781_02985</name>
</gene>
<keyword evidence="4" id="KW-1133">Transmembrane helix</keyword>
<evidence type="ECO:0000259" key="6">
    <source>
        <dbReference type="PROSITE" id="PS51831"/>
    </source>
</evidence>
<dbReference type="eggNOG" id="COG2206">
    <property type="taxonomic scope" value="Bacteria"/>
</dbReference>
<dbReference type="CDD" id="cd00077">
    <property type="entry name" value="HDc"/>
    <property type="match status" value="1"/>
</dbReference>
<feature type="domain" description="HD" evidence="6">
    <location>
        <begin position="323"/>
        <end position="448"/>
    </location>
</feature>
<feature type="domain" description="HAMP" evidence="5">
    <location>
        <begin position="248"/>
        <end position="299"/>
    </location>
</feature>
<dbReference type="SMART" id="SM00471">
    <property type="entry name" value="HDc"/>
    <property type="match status" value="1"/>
</dbReference>
<proteinExistence type="predicted"/>
<dbReference type="InterPro" id="IPR003660">
    <property type="entry name" value="HAMP_dom"/>
</dbReference>
<organism evidence="8 9">
    <name type="scientific">Pontibacillus halophilus JSM 076056 = DSM 19796</name>
    <dbReference type="NCBI Taxonomy" id="1385510"/>
    <lineage>
        <taxon>Bacteria</taxon>
        <taxon>Bacillati</taxon>
        <taxon>Bacillota</taxon>
        <taxon>Bacilli</taxon>
        <taxon>Bacillales</taxon>
        <taxon>Bacillaceae</taxon>
        <taxon>Pontibacillus</taxon>
    </lineage>
</organism>
<keyword evidence="4" id="KW-0812">Transmembrane</keyword>
<protein>
    <submittedName>
        <fullName evidence="8">Chemotaxis protein CheY</fullName>
    </submittedName>
</protein>
<dbReference type="InterPro" id="IPR003607">
    <property type="entry name" value="HD/PDEase_dom"/>
</dbReference>
<sequence length="502" mass="56645">MTTFQSFQRSMFLNYVFGSLIAVFGVGSLFIFHTLTLTLNEIVLLILIMVGSVGIMGVLELRSYFRHVEPIKKWLVGEQTDRDTVHRAYIQLHRFPMLTVKRILGPHLFGLSVPASLVAYVCIERSWIDLPLIYIVYAWAGAILIAIMHALIEFYLTARTVQHVLRTLHSSYSLSFSLPPTEQVSMKGKLLASTLFTALFPVLLFVLASQVRLSEGRVYTQQQYWSWASVIVAAITCIALVSALLLFRNMESPILELEHSFQAVSKGEFREVDNVYSDEFSSLVTGFNDMVKGIKVRDHRNEALLESFFTVFAATLDARDPYTAGHSERVAAYSVQIATYAGWEEDQIDLLRKSALLHDIGKIGVRDAVLLKEGRLTAEEFSIIQQHPAIGERILKQVQLPAELHPILPGVRHHHERYDGKGYPDQLSGEDIPIFGRIMAVADAYDAMTSDRPYRKGMPIDKALRIIEEGKGTQWDPYFAELFLELMTVTSYSVKESAAGFE</sequence>
<dbReference type="PROSITE" id="PS50885">
    <property type="entry name" value="HAMP"/>
    <property type="match status" value="1"/>
</dbReference>
<evidence type="ECO:0000313" key="8">
    <source>
        <dbReference type="EMBL" id="KGX92005.1"/>
    </source>
</evidence>
<dbReference type="RefSeq" id="WP_026799326.1">
    <property type="nucleotide sequence ID" value="NZ_AULI01000002.1"/>
</dbReference>
<dbReference type="InterPro" id="IPR052020">
    <property type="entry name" value="Cyclic_di-GMP/3'3'-cGAMP_PDE"/>
</dbReference>
<feature type="transmembrane region" description="Helical" evidence="4">
    <location>
        <begin position="224"/>
        <end position="247"/>
    </location>
</feature>
<dbReference type="GO" id="GO:0005886">
    <property type="term" value="C:plasma membrane"/>
    <property type="evidence" value="ECO:0007669"/>
    <property type="project" value="UniProtKB-SubCell"/>
</dbReference>
<dbReference type="Proteomes" id="UP000030528">
    <property type="component" value="Unassembled WGS sequence"/>
</dbReference>
<dbReference type="InterPro" id="IPR037522">
    <property type="entry name" value="HD_GYP_dom"/>
</dbReference>
<dbReference type="GO" id="GO:0007165">
    <property type="term" value="P:signal transduction"/>
    <property type="evidence" value="ECO:0007669"/>
    <property type="project" value="InterPro"/>
</dbReference>
<keyword evidence="3 4" id="KW-0472">Membrane</keyword>
<feature type="transmembrane region" description="Helical" evidence="4">
    <location>
        <begin position="190"/>
        <end position="212"/>
    </location>
</feature>
<dbReference type="PROSITE" id="PS51832">
    <property type="entry name" value="HD_GYP"/>
    <property type="match status" value="1"/>
</dbReference>
<dbReference type="EMBL" id="AVPE01000008">
    <property type="protein sequence ID" value="KGX92005.1"/>
    <property type="molecule type" value="Genomic_DNA"/>
</dbReference>
<evidence type="ECO:0000259" key="7">
    <source>
        <dbReference type="PROSITE" id="PS51832"/>
    </source>
</evidence>
<keyword evidence="2" id="KW-1003">Cell membrane</keyword>
<evidence type="ECO:0000259" key="5">
    <source>
        <dbReference type="PROSITE" id="PS50885"/>
    </source>
</evidence>
<feature type="domain" description="HD-GYP" evidence="7">
    <location>
        <begin position="301"/>
        <end position="499"/>
    </location>
</feature>
<reference evidence="8 9" key="1">
    <citation type="submission" date="2013-08" db="EMBL/GenBank/DDBJ databases">
        <authorList>
            <person name="Huang J."/>
            <person name="Wang G."/>
        </authorList>
    </citation>
    <scope>NUCLEOTIDE SEQUENCE [LARGE SCALE GENOMIC DNA]</scope>
    <source>
        <strain evidence="8 9">JSM 076056</strain>
    </source>
</reference>
<feature type="transmembrane region" description="Helical" evidence="4">
    <location>
        <begin position="133"/>
        <end position="156"/>
    </location>
</feature>
<dbReference type="PANTHER" id="PTHR45228">
    <property type="entry name" value="CYCLIC DI-GMP PHOSPHODIESTERASE TM_0186-RELATED"/>
    <property type="match status" value="1"/>
</dbReference>
<dbReference type="PROSITE" id="PS51831">
    <property type="entry name" value="HD"/>
    <property type="match status" value="1"/>
</dbReference>
<dbReference type="OrthoDB" id="9759601at2"/>
<dbReference type="STRING" id="1385510.GCA_000425205_00541"/>
<evidence type="ECO:0000256" key="1">
    <source>
        <dbReference type="ARBA" id="ARBA00004236"/>
    </source>
</evidence>
<evidence type="ECO:0000256" key="3">
    <source>
        <dbReference type="ARBA" id="ARBA00023136"/>
    </source>
</evidence>
<evidence type="ECO:0000256" key="2">
    <source>
        <dbReference type="ARBA" id="ARBA00022475"/>
    </source>
</evidence>
<dbReference type="CDD" id="cd06225">
    <property type="entry name" value="HAMP"/>
    <property type="match status" value="1"/>
</dbReference>
<dbReference type="Pfam" id="PF13487">
    <property type="entry name" value="HD_5"/>
    <property type="match status" value="1"/>
</dbReference>